<accession>A0A2K2DCZ7</accession>
<organism evidence="2">
    <name type="scientific">Brachypodium distachyon</name>
    <name type="common">Purple false brome</name>
    <name type="synonym">Trachynia distachya</name>
    <dbReference type="NCBI Taxonomy" id="15368"/>
    <lineage>
        <taxon>Eukaryota</taxon>
        <taxon>Viridiplantae</taxon>
        <taxon>Streptophyta</taxon>
        <taxon>Embryophyta</taxon>
        <taxon>Tracheophyta</taxon>
        <taxon>Spermatophyta</taxon>
        <taxon>Magnoliopsida</taxon>
        <taxon>Liliopsida</taxon>
        <taxon>Poales</taxon>
        <taxon>Poaceae</taxon>
        <taxon>BOP clade</taxon>
        <taxon>Pooideae</taxon>
        <taxon>Stipodae</taxon>
        <taxon>Brachypodieae</taxon>
        <taxon>Brachypodium</taxon>
    </lineage>
</organism>
<dbReference type="Proteomes" id="UP000008810">
    <property type="component" value="Chromosome 2"/>
</dbReference>
<proteinExistence type="predicted"/>
<reference evidence="2" key="2">
    <citation type="submission" date="2017-06" db="EMBL/GenBank/DDBJ databases">
        <title>WGS assembly of Brachypodium distachyon.</title>
        <authorList>
            <consortium name="The International Brachypodium Initiative"/>
            <person name="Lucas S."/>
            <person name="Harmon-Smith M."/>
            <person name="Lail K."/>
            <person name="Tice H."/>
            <person name="Grimwood J."/>
            <person name="Bruce D."/>
            <person name="Barry K."/>
            <person name="Shu S."/>
            <person name="Lindquist E."/>
            <person name="Wang M."/>
            <person name="Pitluck S."/>
            <person name="Vogel J.P."/>
            <person name="Garvin D.F."/>
            <person name="Mockler T.C."/>
            <person name="Schmutz J."/>
            <person name="Rokhsar D."/>
            <person name="Bevan M.W."/>
        </authorList>
    </citation>
    <scope>NUCLEOTIDE SEQUENCE</scope>
    <source>
        <strain evidence="2">Bd21</strain>
    </source>
</reference>
<dbReference type="InParanoid" id="A0A2K2DCZ7"/>
<evidence type="ECO:0000256" key="1">
    <source>
        <dbReference type="SAM" id="MobiDB-lite"/>
    </source>
</evidence>
<reference evidence="3" key="3">
    <citation type="submission" date="2018-08" db="UniProtKB">
        <authorList>
            <consortium name="EnsemblPlants"/>
        </authorList>
    </citation>
    <scope>IDENTIFICATION</scope>
    <source>
        <strain evidence="3">cv. Bd21</strain>
    </source>
</reference>
<evidence type="ECO:0000313" key="3">
    <source>
        <dbReference type="EnsemblPlants" id="PNT72142"/>
    </source>
</evidence>
<sequence length="74" mass="7773">MAMASIVSKLARAALAARASPSAVAGGRRRSANAEAPIQKKRQSDLAHISFLMRMYSSPRRPCGLSMSTGANIA</sequence>
<dbReference type="EnsemblPlants" id="PNT72142">
    <property type="protein sequence ID" value="PNT72142"/>
    <property type="gene ID" value="BRADI_2g40139v3"/>
</dbReference>
<evidence type="ECO:0000313" key="2">
    <source>
        <dbReference type="EMBL" id="PNT72142.1"/>
    </source>
</evidence>
<evidence type="ECO:0000313" key="4">
    <source>
        <dbReference type="Proteomes" id="UP000008810"/>
    </source>
</evidence>
<gene>
    <name evidence="2" type="ORF">BRADI_2g40139v3</name>
</gene>
<reference evidence="2 3" key="1">
    <citation type="journal article" date="2010" name="Nature">
        <title>Genome sequencing and analysis of the model grass Brachypodium distachyon.</title>
        <authorList>
            <consortium name="International Brachypodium Initiative"/>
        </authorList>
    </citation>
    <scope>NUCLEOTIDE SEQUENCE [LARGE SCALE GENOMIC DNA]</scope>
    <source>
        <strain evidence="2 3">Bd21</strain>
    </source>
</reference>
<protein>
    <submittedName>
        <fullName evidence="2 3">Uncharacterized protein</fullName>
    </submittedName>
</protein>
<feature type="region of interest" description="Disordered" evidence="1">
    <location>
        <begin position="17"/>
        <end position="41"/>
    </location>
</feature>
<feature type="compositionally biased region" description="Low complexity" evidence="1">
    <location>
        <begin position="17"/>
        <end position="26"/>
    </location>
</feature>
<keyword evidence="4" id="KW-1185">Reference proteome</keyword>
<dbReference type="EMBL" id="CM000881">
    <property type="protein sequence ID" value="PNT72142.1"/>
    <property type="molecule type" value="Genomic_DNA"/>
</dbReference>
<dbReference type="AlphaFoldDB" id="A0A2K2DCZ7"/>
<dbReference type="Gramene" id="PNT72142">
    <property type="protein sequence ID" value="PNT72142"/>
    <property type="gene ID" value="BRADI_2g40139v3"/>
</dbReference>
<name>A0A2K2DCZ7_BRADI</name>